<feature type="compositionally biased region" description="Basic and acidic residues" evidence="1">
    <location>
        <begin position="270"/>
        <end position="284"/>
    </location>
</feature>
<gene>
    <name evidence="2" type="ORF">AAG570_009851</name>
</gene>
<accession>A0ABD0YQ93</accession>
<feature type="region of interest" description="Disordered" evidence="1">
    <location>
        <begin position="151"/>
        <end position="284"/>
    </location>
</feature>
<feature type="region of interest" description="Disordered" evidence="1">
    <location>
        <begin position="1"/>
        <end position="28"/>
    </location>
</feature>
<proteinExistence type="predicted"/>
<comment type="caution">
    <text evidence="2">The sequence shown here is derived from an EMBL/GenBank/DDBJ whole genome shotgun (WGS) entry which is preliminary data.</text>
</comment>
<reference evidence="2 3" key="1">
    <citation type="submission" date="2024-07" db="EMBL/GenBank/DDBJ databases">
        <title>Chromosome-level genome assembly of the water stick insect Ranatra chinensis (Heteroptera: Nepidae).</title>
        <authorList>
            <person name="Liu X."/>
        </authorList>
    </citation>
    <scope>NUCLEOTIDE SEQUENCE [LARGE SCALE GENOMIC DNA]</scope>
    <source>
        <strain evidence="2">Cailab_2021Rc</strain>
        <tissue evidence="2">Muscle</tissue>
    </source>
</reference>
<protein>
    <submittedName>
        <fullName evidence="2">Uncharacterized protein</fullName>
    </submittedName>
</protein>
<feature type="compositionally biased region" description="Basic and acidic residues" evidence="1">
    <location>
        <begin position="167"/>
        <end position="186"/>
    </location>
</feature>
<dbReference type="AlphaFoldDB" id="A0ABD0YQ93"/>
<dbReference type="Proteomes" id="UP001558652">
    <property type="component" value="Unassembled WGS sequence"/>
</dbReference>
<feature type="compositionally biased region" description="Polar residues" evidence="1">
    <location>
        <begin position="259"/>
        <end position="269"/>
    </location>
</feature>
<evidence type="ECO:0000313" key="3">
    <source>
        <dbReference type="Proteomes" id="UP001558652"/>
    </source>
</evidence>
<dbReference type="EMBL" id="JBFDAA010000004">
    <property type="protein sequence ID" value="KAL1138159.1"/>
    <property type="molecule type" value="Genomic_DNA"/>
</dbReference>
<organism evidence="2 3">
    <name type="scientific">Ranatra chinensis</name>
    <dbReference type="NCBI Taxonomy" id="642074"/>
    <lineage>
        <taxon>Eukaryota</taxon>
        <taxon>Metazoa</taxon>
        <taxon>Ecdysozoa</taxon>
        <taxon>Arthropoda</taxon>
        <taxon>Hexapoda</taxon>
        <taxon>Insecta</taxon>
        <taxon>Pterygota</taxon>
        <taxon>Neoptera</taxon>
        <taxon>Paraneoptera</taxon>
        <taxon>Hemiptera</taxon>
        <taxon>Heteroptera</taxon>
        <taxon>Panheteroptera</taxon>
        <taxon>Nepomorpha</taxon>
        <taxon>Nepidae</taxon>
        <taxon>Ranatrinae</taxon>
        <taxon>Ranatra</taxon>
    </lineage>
</organism>
<keyword evidence="3" id="KW-1185">Reference proteome</keyword>
<evidence type="ECO:0000256" key="1">
    <source>
        <dbReference type="SAM" id="MobiDB-lite"/>
    </source>
</evidence>
<feature type="region of interest" description="Disordered" evidence="1">
    <location>
        <begin position="61"/>
        <end position="84"/>
    </location>
</feature>
<name>A0ABD0YQ93_9HEMI</name>
<feature type="compositionally biased region" description="Acidic residues" evidence="1">
    <location>
        <begin position="14"/>
        <end position="23"/>
    </location>
</feature>
<evidence type="ECO:0000313" key="2">
    <source>
        <dbReference type="EMBL" id="KAL1138159.1"/>
    </source>
</evidence>
<sequence length="284" mass="31965">MEDREKRRSPGGGEDSESEENEGDPPRFKCRVILINKGQLCTGKDSDFPLVCLQIIDDLEEPQDRKRKQKPEPPVGNKKAKGTVQNCQKSPFCKYISNCLKPRENGKARSIQDAKGTPKQAKHSDVKCGQTTLLHLCQQVQDMDRKLTEIENMYLASREQSSPPPASRDRQSENPETQRRPDDQRHQAASPKETPREGSSTDARRRSRSPSRRDRQDTEDLSGYIVDCRVRKISRGAKKKADQQEGSARPAEKSGPSLAAQNSKPSPAESSKEQQNEQNDNTEK</sequence>
<feature type="region of interest" description="Disordered" evidence="1">
    <location>
        <begin position="104"/>
        <end position="128"/>
    </location>
</feature>